<gene>
    <name evidence="1" type="primary">CyUL19</name>
</gene>
<evidence type="ECO:0000313" key="2">
    <source>
        <dbReference type="Proteomes" id="UP000118435"/>
    </source>
</evidence>
<dbReference type="InterPro" id="IPR020504">
    <property type="entry name" value="DUF5500"/>
</dbReference>
<proteinExistence type="predicted"/>
<dbReference type="Proteomes" id="UP000118435">
    <property type="component" value="Segment"/>
</dbReference>
<accession>A0A0K1H0D9</accession>
<protein>
    <submittedName>
        <fullName evidence="1">Protein UL19</fullName>
    </submittedName>
</protein>
<organism evidence="1 2">
    <name type="scientific">Cynomolgus macaque cytomegalovirus strain Mauritius</name>
    <dbReference type="NCBI Taxonomy" id="1690255"/>
    <lineage>
        <taxon>Viruses</taxon>
        <taxon>Duplodnaviria</taxon>
        <taxon>Heunggongvirae</taxon>
        <taxon>Peploviricota</taxon>
        <taxon>Herviviricetes</taxon>
        <taxon>Herpesvirales</taxon>
        <taxon>Orthoherpesviridae</taxon>
        <taxon>Betaherpesvirinae</taxon>
        <taxon>Cytomegalovirus</taxon>
        <taxon>Cytomegalovirus macacinebeta3</taxon>
    </lineage>
</organism>
<dbReference type="Pfam" id="PF17604">
    <property type="entry name" value="DUF5500"/>
    <property type="match status" value="1"/>
</dbReference>
<evidence type="ECO:0000313" key="1">
    <source>
        <dbReference type="EMBL" id="AKT72870.1"/>
    </source>
</evidence>
<reference evidence="1 2" key="1">
    <citation type="journal article" date="2016" name="BMC Genomics">
        <title>A novel strain of cynomolgus macaque cytomegalovirus: implications for host-virus co-evolution.</title>
        <authorList>
            <person name="Russell J.N."/>
            <person name="Marsh A.K."/>
            <person name="Willer D.O."/>
            <person name="Ambagala A.P."/>
            <person name="Dzamba M."/>
            <person name="Chan J.K."/>
            <person name="Pilon R."/>
            <person name="Fournier J."/>
            <person name="Brudno M."/>
            <person name="Antony J.M."/>
            <person name="Sandstrom P."/>
            <person name="Evans B.J."/>
            <person name="MacDonald K.S."/>
        </authorList>
    </citation>
    <scope>NUCLEOTIDE SEQUENCE [LARGE SCALE GENOMIC DNA]</scope>
    <source>
        <strain evidence="1">Mauritius</strain>
    </source>
</reference>
<name>A0A0K1H0D9_9BETA</name>
<sequence length="95" mass="10784">MSQLLYECFKRQLPRKPTNSVLFLNRRALTGKTEKMTSMATSTHRTLLVVDHGKLRLERPSTSETTQTALALSLQRFALQSSGDDPEQDDMDNND</sequence>
<dbReference type="EMBL" id="KP796148">
    <property type="protein sequence ID" value="AKT72870.1"/>
    <property type="molecule type" value="Genomic_DNA"/>
</dbReference>